<dbReference type="AlphaFoldDB" id="A0A2M7Z702"/>
<reference evidence="2" key="1">
    <citation type="submission" date="2017-09" db="EMBL/GenBank/DDBJ databases">
        <title>Depth-based differentiation of microbial function through sediment-hosted aquifers and enrichment of novel symbionts in the deep terrestrial subsurface.</title>
        <authorList>
            <person name="Probst A.J."/>
            <person name="Ladd B."/>
            <person name="Jarett J.K."/>
            <person name="Geller-Mcgrath D.E."/>
            <person name="Sieber C.M.K."/>
            <person name="Emerson J.B."/>
            <person name="Anantharaman K."/>
            <person name="Thomas B.C."/>
            <person name="Malmstrom R."/>
            <person name="Stieglmeier M."/>
            <person name="Klingl A."/>
            <person name="Woyke T."/>
            <person name="Ryan C.M."/>
            <person name="Banfield J.F."/>
        </authorList>
    </citation>
    <scope>NUCLEOTIDE SEQUENCE [LARGE SCALE GENOMIC DNA]</scope>
</reference>
<organism evidence="1 2">
    <name type="scientific">Candidatus Magasanikbacteria bacterium CG_4_9_14_3_um_filter_32_9</name>
    <dbReference type="NCBI Taxonomy" id="1974644"/>
    <lineage>
        <taxon>Bacteria</taxon>
        <taxon>Candidatus Magasanikiibacteriota</taxon>
    </lineage>
</organism>
<evidence type="ECO:0000313" key="2">
    <source>
        <dbReference type="Proteomes" id="UP000230843"/>
    </source>
</evidence>
<evidence type="ECO:0000313" key="1">
    <source>
        <dbReference type="EMBL" id="PJA89842.1"/>
    </source>
</evidence>
<comment type="caution">
    <text evidence="1">The sequence shown here is derived from an EMBL/GenBank/DDBJ whole genome shotgun (WGS) entry which is preliminary data.</text>
</comment>
<gene>
    <name evidence="1" type="ORF">CO137_02110</name>
</gene>
<sequence>MRSNRPQNTNDTIYLLIPYTVQDLLDYVISVNWSGISLDDISIEARSINAIVGNPNPKPEDYVTYLVITKNS</sequence>
<proteinExistence type="predicted"/>
<dbReference type="EMBL" id="PFVJ01000044">
    <property type="protein sequence ID" value="PJA89842.1"/>
    <property type="molecule type" value="Genomic_DNA"/>
</dbReference>
<name>A0A2M7Z702_9BACT</name>
<protein>
    <submittedName>
        <fullName evidence="1">Uncharacterized protein</fullName>
    </submittedName>
</protein>
<dbReference type="Proteomes" id="UP000230843">
    <property type="component" value="Unassembled WGS sequence"/>
</dbReference>
<accession>A0A2M7Z702</accession>